<feature type="domain" description="CENP-V/GFA" evidence="4">
    <location>
        <begin position="150"/>
        <end position="272"/>
    </location>
</feature>
<comment type="caution">
    <text evidence="5">The sequence shown here is derived from an EMBL/GenBank/DDBJ whole genome shotgun (WGS) entry which is preliminary data.</text>
</comment>
<dbReference type="Gene3D" id="2.170.150.70">
    <property type="match status" value="2"/>
</dbReference>
<organism evidence="5 6">
    <name type="scientific">Lasiosphaeria ovina</name>
    <dbReference type="NCBI Taxonomy" id="92902"/>
    <lineage>
        <taxon>Eukaryota</taxon>
        <taxon>Fungi</taxon>
        <taxon>Dikarya</taxon>
        <taxon>Ascomycota</taxon>
        <taxon>Pezizomycotina</taxon>
        <taxon>Sordariomycetes</taxon>
        <taxon>Sordariomycetidae</taxon>
        <taxon>Sordariales</taxon>
        <taxon>Lasiosphaeriaceae</taxon>
        <taxon>Lasiosphaeria</taxon>
    </lineage>
</organism>
<dbReference type="AlphaFoldDB" id="A0AAE0N489"/>
<reference evidence="5" key="1">
    <citation type="journal article" date="2023" name="Mol. Phylogenet. Evol.">
        <title>Genome-scale phylogeny and comparative genomics of the fungal order Sordariales.</title>
        <authorList>
            <person name="Hensen N."/>
            <person name="Bonometti L."/>
            <person name="Westerberg I."/>
            <person name="Brannstrom I.O."/>
            <person name="Guillou S."/>
            <person name="Cros-Aarteil S."/>
            <person name="Calhoun S."/>
            <person name="Haridas S."/>
            <person name="Kuo A."/>
            <person name="Mondo S."/>
            <person name="Pangilinan J."/>
            <person name="Riley R."/>
            <person name="LaButti K."/>
            <person name="Andreopoulos B."/>
            <person name="Lipzen A."/>
            <person name="Chen C."/>
            <person name="Yan M."/>
            <person name="Daum C."/>
            <person name="Ng V."/>
            <person name="Clum A."/>
            <person name="Steindorff A."/>
            <person name="Ohm R.A."/>
            <person name="Martin F."/>
            <person name="Silar P."/>
            <person name="Natvig D.O."/>
            <person name="Lalanne C."/>
            <person name="Gautier V."/>
            <person name="Ament-Velasquez S.L."/>
            <person name="Kruys A."/>
            <person name="Hutchinson M.I."/>
            <person name="Powell A.J."/>
            <person name="Barry K."/>
            <person name="Miller A.N."/>
            <person name="Grigoriev I.V."/>
            <person name="Debuchy R."/>
            <person name="Gladieux P."/>
            <person name="Hiltunen Thoren M."/>
            <person name="Johannesson H."/>
        </authorList>
    </citation>
    <scope>NUCLEOTIDE SEQUENCE</scope>
    <source>
        <strain evidence="5">CBS 958.72</strain>
    </source>
</reference>
<dbReference type="GO" id="GO:0046872">
    <property type="term" value="F:metal ion binding"/>
    <property type="evidence" value="ECO:0007669"/>
    <property type="project" value="UniProtKB-KW"/>
</dbReference>
<proteinExistence type="inferred from homology"/>
<name>A0AAE0N489_9PEZI</name>
<keyword evidence="2" id="KW-0479">Metal-binding</keyword>
<dbReference type="InterPro" id="IPR011057">
    <property type="entry name" value="Mss4-like_sf"/>
</dbReference>
<evidence type="ECO:0000313" key="5">
    <source>
        <dbReference type="EMBL" id="KAK3368894.1"/>
    </source>
</evidence>
<dbReference type="Pfam" id="PF04828">
    <property type="entry name" value="GFA"/>
    <property type="match status" value="2"/>
</dbReference>
<dbReference type="PANTHER" id="PTHR28620:SF1">
    <property type="entry name" value="CENP-V_GFA DOMAIN-CONTAINING PROTEIN"/>
    <property type="match status" value="1"/>
</dbReference>
<dbReference type="EMBL" id="JAULSN010000006">
    <property type="protein sequence ID" value="KAK3368894.1"/>
    <property type="molecule type" value="Genomic_DNA"/>
</dbReference>
<evidence type="ECO:0000256" key="3">
    <source>
        <dbReference type="ARBA" id="ARBA00022833"/>
    </source>
</evidence>
<dbReference type="PANTHER" id="PTHR28620">
    <property type="entry name" value="CENTROMERE PROTEIN V"/>
    <property type="match status" value="1"/>
</dbReference>
<keyword evidence="3" id="KW-0862">Zinc</keyword>
<sequence length="298" mass="32198">MSGPAEETAKTYRGNCHCGAFIFEVKVPEIKSASVCNCSICSKKGYVWLVATSDAVNVVKDEGLLVDYAFGAKSLVHKFCGKCGTATMASMADPSAKTVFINIRAFQDFDVWDLEIRKHDGAKAGDPYQATPYKGPEPPAQLDGDDVHVYHGSCHCGAVTAAVKIDGALGGSYKGMVLDCDCSICARGGYIWIYPTKEQVRVVERDGLGADLSHYVFGSTVWRKAFCRTCGVHLMNDLNPLSDADVAALPEPARQFRAARGHTRPVTLRAFLDGAELDGLAPRHSTRGKTLEPLYVNP</sequence>
<protein>
    <submittedName>
        <fullName evidence="5">Mss4-like protein</fullName>
    </submittedName>
</protein>
<dbReference type="PROSITE" id="PS51891">
    <property type="entry name" value="CENP_V_GFA"/>
    <property type="match status" value="2"/>
</dbReference>
<dbReference type="Proteomes" id="UP001287356">
    <property type="component" value="Unassembled WGS sequence"/>
</dbReference>
<dbReference type="GO" id="GO:0016846">
    <property type="term" value="F:carbon-sulfur lyase activity"/>
    <property type="evidence" value="ECO:0007669"/>
    <property type="project" value="InterPro"/>
</dbReference>
<evidence type="ECO:0000259" key="4">
    <source>
        <dbReference type="PROSITE" id="PS51891"/>
    </source>
</evidence>
<evidence type="ECO:0000256" key="2">
    <source>
        <dbReference type="ARBA" id="ARBA00022723"/>
    </source>
</evidence>
<keyword evidence="6" id="KW-1185">Reference proteome</keyword>
<dbReference type="InterPro" id="IPR006913">
    <property type="entry name" value="CENP-V/GFA"/>
</dbReference>
<reference evidence="5" key="2">
    <citation type="submission" date="2023-06" db="EMBL/GenBank/DDBJ databases">
        <authorList>
            <consortium name="Lawrence Berkeley National Laboratory"/>
            <person name="Haridas S."/>
            <person name="Hensen N."/>
            <person name="Bonometti L."/>
            <person name="Westerberg I."/>
            <person name="Brannstrom I.O."/>
            <person name="Guillou S."/>
            <person name="Cros-Aarteil S."/>
            <person name="Calhoun S."/>
            <person name="Kuo A."/>
            <person name="Mondo S."/>
            <person name="Pangilinan J."/>
            <person name="Riley R."/>
            <person name="Labutti K."/>
            <person name="Andreopoulos B."/>
            <person name="Lipzen A."/>
            <person name="Chen C."/>
            <person name="Yanf M."/>
            <person name="Daum C."/>
            <person name="Ng V."/>
            <person name="Clum A."/>
            <person name="Steindorff A."/>
            <person name="Ohm R."/>
            <person name="Martin F."/>
            <person name="Silar P."/>
            <person name="Natvig D."/>
            <person name="Lalanne C."/>
            <person name="Gautier V."/>
            <person name="Ament-Velasquez S.L."/>
            <person name="Kruys A."/>
            <person name="Hutchinson M.I."/>
            <person name="Powell A.J."/>
            <person name="Barry K."/>
            <person name="Miller A.N."/>
            <person name="Grigoriev I.V."/>
            <person name="Debuchy R."/>
            <person name="Gladieux P."/>
            <person name="Thoren M.H."/>
            <person name="Johannesson H."/>
        </authorList>
    </citation>
    <scope>NUCLEOTIDE SEQUENCE</scope>
    <source>
        <strain evidence="5">CBS 958.72</strain>
    </source>
</reference>
<gene>
    <name evidence="5" type="ORF">B0T24DRAFT_680968</name>
</gene>
<dbReference type="SUPFAM" id="SSF51316">
    <property type="entry name" value="Mss4-like"/>
    <property type="match status" value="2"/>
</dbReference>
<dbReference type="InterPro" id="IPR052355">
    <property type="entry name" value="CENP-V-like"/>
</dbReference>
<accession>A0AAE0N489</accession>
<evidence type="ECO:0000256" key="1">
    <source>
        <dbReference type="ARBA" id="ARBA00005495"/>
    </source>
</evidence>
<comment type="similarity">
    <text evidence="1">Belongs to the Gfa family.</text>
</comment>
<evidence type="ECO:0000313" key="6">
    <source>
        <dbReference type="Proteomes" id="UP001287356"/>
    </source>
</evidence>
<feature type="domain" description="CENP-V/GFA" evidence="4">
    <location>
        <begin position="12"/>
        <end position="113"/>
    </location>
</feature>